<feature type="domain" description="VTT" evidence="8">
    <location>
        <begin position="60"/>
        <end position="185"/>
    </location>
</feature>
<keyword evidence="6 7" id="KW-0472">Membrane</keyword>
<keyword evidence="10" id="KW-1185">Reference proteome</keyword>
<dbReference type="STRING" id="1921764.BSR28_04750"/>
<evidence type="ECO:0000256" key="3">
    <source>
        <dbReference type="ARBA" id="ARBA00022475"/>
    </source>
</evidence>
<reference evidence="9 10" key="1">
    <citation type="submission" date="2016-11" db="EMBL/GenBank/DDBJ databases">
        <title>Actinomyces gypaetusis sp. nov. isolated from the vulture Gypaetus barbatus in Qinghai Tibet Plateau China.</title>
        <authorList>
            <person name="Meng X."/>
        </authorList>
    </citation>
    <scope>NUCLEOTIDE SEQUENCE [LARGE SCALE GENOMIC DNA]</scope>
    <source>
        <strain evidence="9 10">VUL4_2</strain>
    </source>
</reference>
<evidence type="ECO:0000256" key="1">
    <source>
        <dbReference type="ARBA" id="ARBA00004651"/>
    </source>
</evidence>
<keyword evidence="3 7" id="KW-1003">Cell membrane</keyword>
<dbReference type="EMBL" id="MQSV01000005">
    <property type="protein sequence ID" value="OKL46656.1"/>
    <property type="molecule type" value="Genomic_DNA"/>
</dbReference>
<organism evidence="9 10">
    <name type="scientific">Boudabousia liubingyangii</name>
    <dbReference type="NCBI Taxonomy" id="1921764"/>
    <lineage>
        <taxon>Bacteria</taxon>
        <taxon>Bacillati</taxon>
        <taxon>Actinomycetota</taxon>
        <taxon>Actinomycetes</taxon>
        <taxon>Actinomycetales</taxon>
        <taxon>Actinomycetaceae</taxon>
        <taxon>Boudabousia</taxon>
    </lineage>
</organism>
<accession>A0A1Q5PKB1</accession>
<dbReference type="InterPro" id="IPR032818">
    <property type="entry name" value="DedA-like"/>
</dbReference>
<dbReference type="RefSeq" id="WP_073709678.1">
    <property type="nucleotide sequence ID" value="NZ_MQSV01000005.1"/>
</dbReference>
<dbReference type="AlphaFoldDB" id="A0A1Q5PKB1"/>
<proteinExistence type="inferred from homology"/>
<comment type="caution">
    <text evidence="9">The sequence shown here is derived from an EMBL/GenBank/DDBJ whole genome shotgun (WGS) entry which is preliminary data.</text>
</comment>
<evidence type="ECO:0000256" key="6">
    <source>
        <dbReference type="ARBA" id="ARBA00023136"/>
    </source>
</evidence>
<feature type="transmembrane region" description="Helical" evidence="7">
    <location>
        <begin position="33"/>
        <end position="60"/>
    </location>
</feature>
<feature type="transmembrane region" description="Helical" evidence="7">
    <location>
        <begin position="80"/>
        <end position="101"/>
    </location>
</feature>
<evidence type="ECO:0000256" key="5">
    <source>
        <dbReference type="ARBA" id="ARBA00022989"/>
    </source>
</evidence>
<evidence type="ECO:0000313" key="10">
    <source>
        <dbReference type="Proteomes" id="UP000186785"/>
    </source>
</evidence>
<feature type="transmembrane region" description="Helical" evidence="7">
    <location>
        <begin position="198"/>
        <end position="216"/>
    </location>
</feature>
<comment type="subcellular location">
    <subcellularLocation>
        <location evidence="1 7">Cell membrane</location>
        <topology evidence="1 7">Multi-pass membrane protein</topology>
    </subcellularLocation>
</comment>
<dbReference type="PANTHER" id="PTHR30353">
    <property type="entry name" value="INNER MEMBRANE PROTEIN DEDA-RELATED"/>
    <property type="match status" value="1"/>
</dbReference>
<evidence type="ECO:0000259" key="8">
    <source>
        <dbReference type="Pfam" id="PF09335"/>
    </source>
</evidence>
<comment type="similarity">
    <text evidence="2 7">Belongs to the DedA family.</text>
</comment>
<feature type="transmembrane region" description="Helical" evidence="7">
    <location>
        <begin position="167"/>
        <end position="192"/>
    </location>
</feature>
<gene>
    <name evidence="9" type="ORF">BSR29_07520</name>
</gene>
<sequence length="239" mass="26631">MLDSFFTQIALLAAQPTSWIGDIMHYFRNVDELLLALGPWMLAITCLMVFIESGVLFPFLPGDSLIFTAGLLHIQLGLNLWWLMLAVFVAAFLGDQMGYFLGYKFGRRFFKDDARVLKTEYLHSAEAFFDKHGGPALVLARFVPIVRTYVPLAAGIAKYGYSHFIRWNVIGAAAWGMGLTFLGSQLGGVAFIRNNIELLAMLIIFVSVLPIIIKGYQSWRKSKQQKTAIGAPESSANPE</sequence>
<keyword evidence="5 7" id="KW-1133">Transmembrane helix</keyword>
<dbReference type="PANTHER" id="PTHR30353:SF0">
    <property type="entry name" value="TRANSMEMBRANE PROTEIN"/>
    <property type="match status" value="1"/>
</dbReference>
<dbReference type="OrthoDB" id="9813426at2"/>
<dbReference type="Pfam" id="PF09335">
    <property type="entry name" value="VTT_dom"/>
    <property type="match status" value="1"/>
</dbReference>
<keyword evidence="4 7" id="KW-0812">Transmembrane</keyword>
<evidence type="ECO:0000313" key="9">
    <source>
        <dbReference type="EMBL" id="OKL46656.1"/>
    </source>
</evidence>
<name>A0A1Q5PKB1_9ACTO</name>
<evidence type="ECO:0000256" key="4">
    <source>
        <dbReference type="ARBA" id="ARBA00022692"/>
    </source>
</evidence>
<evidence type="ECO:0000256" key="7">
    <source>
        <dbReference type="RuleBase" id="RU367016"/>
    </source>
</evidence>
<dbReference type="GO" id="GO:0005886">
    <property type="term" value="C:plasma membrane"/>
    <property type="evidence" value="ECO:0007669"/>
    <property type="project" value="UniProtKB-SubCell"/>
</dbReference>
<dbReference type="InterPro" id="IPR032816">
    <property type="entry name" value="VTT_dom"/>
</dbReference>
<evidence type="ECO:0000256" key="2">
    <source>
        <dbReference type="ARBA" id="ARBA00010792"/>
    </source>
</evidence>
<dbReference type="Proteomes" id="UP000186785">
    <property type="component" value="Unassembled WGS sequence"/>
</dbReference>
<protein>
    <submittedName>
        <fullName evidence="9">Alkaline phosphatase</fullName>
    </submittedName>
</protein>